<dbReference type="PANTHER" id="PTHR30026">
    <property type="entry name" value="OUTER MEMBRANE PROTEIN TOLC"/>
    <property type="match status" value="1"/>
</dbReference>
<evidence type="ECO:0000256" key="7">
    <source>
        <dbReference type="ARBA" id="ARBA00023237"/>
    </source>
</evidence>
<organism evidence="8 9">
    <name type="scientific">Novilysobacter erysipheiresistens</name>
    <dbReference type="NCBI Taxonomy" id="1749332"/>
    <lineage>
        <taxon>Bacteria</taxon>
        <taxon>Pseudomonadati</taxon>
        <taxon>Pseudomonadota</taxon>
        <taxon>Gammaproteobacteria</taxon>
        <taxon>Lysobacterales</taxon>
        <taxon>Lysobacteraceae</taxon>
        <taxon>Novilysobacter</taxon>
    </lineage>
</organism>
<protein>
    <submittedName>
        <fullName evidence="8">TolC family protein</fullName>
    </submittedName>
</protein>
<evidence type="ECO:0000256" key="6">
    <source>
        <dbReference type="ARBA" id="ARBA00023136"/>
    </source>
</evidence>
<dbReference type="InterPro" id="IPR003423">
    <property type="entry name" value="OMP_efflux"/>
</dbReference>
<evidence type="ECO:0000256" key="4">
    <source>
        <dbReference type="ARBA" id="ARBA00022452"/>
    </source>
</evidence>
<dbReference type="PANTHER" id="PTHR30026:SF20">
    <property type="entry name" value="OUTER MEMBRANE PROTEIN TOLC"/>
    <property type="match status" value="1"/>
</dbReference>
<evidence type="ECO:0000256" key="5">
    <source>
        <dbReference type="ARBA" id="ARBA00022692"/>
    </source>
</evidence>
<keyword evidence="9" id="KW-1185">Reference proteome</keyword>
<keyword evidence="7" id="KW-0998">Cell outer membrane</keyword>
<dbReference type="Gene3D" id="1.20.1600.10">
    <property type="entry name" value="Outer membrane efflux proteins (OEP)"/>
    <property type="match status" value="1"/>
</dbReference>
<accession>A0ABU7YZC6</accession>
<dbReference type="InterPro" id="IPR051906">
    <property type="entry name" value="TolC-like"/>
</dbReference>
<comment type="similarity">
    <text evidence="2">Belongs to the outer membrane factor (OMF) (TC 1.B.17) family.</text>
</comment>
<dbReference type="Pfam" id="PF02321">
    <property type="entry name" value="OEP"/>
    <property type="match status" value="1"/>
</dbReference>
<name>A0ABU7YZC6_9GAMM</name>
<keyword evidence="6" id="KW-0472">Membrane</keyword>
<reference evidence="8 9" key="1">
    <citation type="journal article" date="2016" name="Int. J. Syst. Evol. Microbiol.">
        <title>Lysobacter erysipheiresistens sp. nov., an antagonist of powdery mildew, isolated from tobacco-cultivated soil.</title>
        <authorList>
            <person name="Xie B."/>
            <person name="Li T."/>
            <person name="Lin X."/>
            <person name="Wang C.J."/>
            <person name="Chen Y.J."/>
            <person name="Liu W.J."/>
            <person name="Zhao Z.W."/>
        </authorList>
    </citation>
    <scope>NUCLEOTIDE SEQUENCE [LARGE SCALE GENOMIC DNA]</scope>
    <source>
        <strain evidence="8 9">RS-LYSO-3</strain>
    </source>
</reference>
<gene>
    <name evidence="8" type="ORF">SNE34_09850</name>
</gene>
<dbReference type="EMBL" id="JAXGFP010000004">
    <property type="protein sequence ID" value="MEG3184313.1"/>
    <property type="molecule type" value="Genomic_DNA"/>
</dbReference>
<evidence type="ECO:0000313" key="9">
    <source>
        <dbReference type="Proteomes" id="UP001355056"/>
    </source>
</evidence>
<dbReference type="RefSeq" id="WP_332616810.1">
    <property type="nucleotide sequence ID" value="NZ_JAXGFP010000004.1"/>
</dbReference>
<evidence type="ECO:0000256" key="2">
    <source>
        <dbReference type="ARBA" id="ARBA00007613"/>
    </source>
</evidence>
<keyword evidence="3" id="KW-0813">Transport</keyword>
<keyword evidence="5" id="KW-0812">Transmembrane</keyword>
<evidence type="ECO:0000256" key="1">
    <source>
        <dbReference type="ARBA" id="ARBA00004442"/>
    </source>
</evidence>
<evidence type="ECO:0000256" key="3">
    <source>
        <dbReference type="ARBA" id="ARBA00022448"/>
    </source>
</evidence>
<keyword evidence="4" id="KW-1134">Transmembrane beta strand</keyword>
<proteinExistence type="inferred from homology"/>
<sequence>MFPLLLNARVAQPCGRATGARLLVFLLLLWPVIGSAQSTLSLDQAMRLAVERAPMLDARRAQVEAARQDWRRSGRLPDPMLMVGIDDLPASGSDAFDPTADAMTMKRIGIRQDLPARAERAARRSLAARTIDEAQAVGQAEALAIRRSAAEAWIGLWATQQELDELIALREQTDLASRLAQARVAGGTDPAADALAAEAAVLELENRIESARAAHTAAQAGLARWIGTDLSGVTAETPDFSHLPISEAQLQASLDRLGPLLPITARLETTAAAVDLARAERRPDWSVAASYGERNGGGSGMLMLEVAIQLPLFTGNRQDRDVAARQADYQAALASREAVRREQMAAIRGQVARWESLKRQVEREESALLPLLRDRSATALAAYRAGAPVRPWLDARGDELQALIEHARRTGELGRTWAALAFLLPPEVEQ</sequence>
<dbReference type="Proteomes" id="UP001355056">
    <property type="component" value="Unassembled WGS sequence"/>
</dbReference>
<evidence type="ECO:0000313" key="8">
    <source>
        <dbReference type="EMBL" id="MEG3184313.1"/>
    </source>
</evidence>
<comment type="subcellular location">
    <subcellularLocation>
        <location evidence="1">Cell outer membrane</location>
    </subcellularLocation>
</comment>
<dbReference type="SUPFAM" id="SSF56954">
    <property type="entry name" value="Outer membrane efflux proteins (OEP)"/>
    <property type="match status" value="1"/>
</dbReference>
<comment type="caution">
    <text evidence="8">The sequence shown here is derived from an EMBL/GenBank/DDBJ whole genome shotgun (WGS) entry which is preliminary data.</text>
</comment>